<proteinExistence type="predicted"/>
<accession>A0A101QBK7</accession>
<name>A0A101QBK7_STRCK</name>
<dbReference type="EMBL" id="LMWP01000017">
    <property type="protein sequence ID" value="KUN26760.1"/>
    <property type="molecule type" value="Genomic_DNA"/>
</dbReference>
<comment type="caution">
    <text evidence="1">The sequence shown here is derived from an EMBL/GenBank/DDBJ whole genome shotgun (WGS) entry which is preliminary data.</text>
</comment>
<evidence type="ECO:0000313" key="1">
    <source>
        <dbReference type="EMBL" id="KUN26760.1"/>
    </source>
</evidence>
<reference evidence="1 2" key="1">
    <citation type="submission" date="2015-10" db="EMBL/GenBank/DDBJ databases">
        <title>Draft genome sequence of Streptomyces corchorusii DSM 40340, type strain for the species Streptomyces corchorusii.</title>
        <authorList>
            <person name="Ruckert C."/>
            <person name="Winkler A."/>
            <person name="Kalinowski J."/>
            <person name="Kampfer P."/>
            <person name="Glaeser S."/>
        </authorList>
    </citation>
    <scope>NUCLEOTIDE SEQUENCE [LARGE SCALE GENOMIC DNA]</scope>
    <source>
        <strain evidence="1 2">DSM 40340</strain>
    </source>
</reference>
<evidence type="ECO:0000313" key="2">
    <source>
        <dbReference type="Proteomes" id="UP000053398"/>
    </source>
</evidence>
<sequence length="75" mass="8761">MSITQQYLLDSYRARLHGEPEPPAPGRRDLGLAREIRDHWRFRAVVAGRPAHGRLRRTLGRRLRTLARRGRPRAL</sequence>
<dbReference type="RefSeq" id="WP_059263502.1">
    <property type="nucleotide sequence ID" value="NZ_KQ948356.1"/>
</dbReference>
<dbReference type="AlphaFoldDB" id="A0A101QBK7"/>
<gene>
    <name evidence="1" type="ORF">AQJ11_15780</name>
</gene>
<organism evidence="1 2">
    <name type="scientific">Streptomyces corchorusii</name>
    <name type="common">Streptomyces chibaensis</name>
    <dbReference type="NCBI Taxonomy" id="1903"/>
    <lineage>
        <taxon>Bacteria</taxon>
        <taxon>Bacillati</taxon>
        <taxon>Actinomycetota</taxon>
        <taxon>Actinomycetes</taxon>
        <taxon>Kitasatosporales</taxon>
        <taxon>Streptomycetaceae</taxon>
        <taxon>Streptomyces</taxon>
    </lineage>
</organism>
<protein>
    <submittedName>
        <fullName evidence="1">Uncharacterized protein</fullName>
    </submittedName>
</protein>
<keyword evidence="2" id="KW-1185">Reference proteome</keyword>
<dbReference type="Proteomes" id="UP000053398">
    <property type="component" value="Unassembled WGS sequence"/>
</dbReference>